<dbReference type="PANTHER" id="PTHR27008:SF499">
    <property type="entry name" value="OS06G0581500 PROTEIN"/>
    <property type="match status" value="1"/>
</dbReference>
<keyword evidence="7" id="KW-0067">ATP-binding</keyword>
<dbReference type="Gene3D" id="3.30.200.20">
    <property type="entry name" value="Phosphorylase Kinase, domain 1"/>
    <property type="match status" value="1"/>
</dbReference>
<reference evidence="10" key="1">
    <citation type="journal article" date="2020" name="Plant Biotechnol. J.">
        <title>The pomegranate (Punica granatum L.) draft genome dissects genetic divergence between soft- and hard-seeded cultivars.</title>
        <authorList>
            <person name="Luo X."/>
            <person name="Li H."/>
            <person name="Wu Z."/>
            <person name="Yao W."/>
            <person name="Zhao P."/>
            <person name="Cao D."/>
            <person name="Yu H."/>
            <person name="Li K."/>
            <person name="Poudel K."/>
            <person name="Zhao D."/>
            <person name="Zhang F."/>
            <person name="Xia X."/>
            <person name="Chen L."/>
            <person name="Wang Q."/>
            <person name="Jing D."/>
            <person name="Cao S."/>
        </authorList>
    </citation>
    <scope>NUCLEOTIDE SEQUENCE [LARGE SCALE GENOMIC DNA]</scope>
    <source>
        <strain evidence="10">cv. Tunisia</strain>
    </source>
</reference>
<dbReference type="PROSITE" id="PS00107">
    <property type="entry name" value="PROTEIN_KINASE_ATP"/>
    <property type="match status" value="1"/>
</dbReference>
<dbReference type="Proteomes" id="UP000515151">
    <property type="component" value="Chromosome 6"/>
</dbReference>
<dbReference type="GO" id="GO:0005524">
    <property type="term" value="F:ATP binding"/>
    <property type="evidence" value="ECO:0007669"/>
    <property type="project" value="UniProtKB-UniRule"/>
</dbReference>
<dbReference type="InterPro" id="IPR011009">
    <property type="entry name" value="Kinase-like_dom_sf"/>
</dbReference>
<feature type="domain" description="Protein kinase" evidence="9">
    <location>
        <begin position="123"/>
        <end position="187"/>
    </location>
</feature>
<dbReference type="InterPro" id="IPR000719">
    <property type="entry name" value="Prot_kinase_dom"/>
</dbReference>
<evidence type="ECO:0000256" key="4">
    <source>
        <dbReference type="ARBA" id="ARBA00022737"/>
    </source>
</evidence>
<feature type="binding site" evidence="7">
    <location>
        <position position="152"/>
    </location>
    <ligand>
        <name>ATP</name>
        <dbReference type="ChEBI" id="CHEBI:30616"/>
    </ligand>
</feature>
<protein>
    <submittedName>
        <fullName evidence="11">LRR receptor-like serine/threonine-protein kinase EFR</fullName>
    </submittedName>
</protein>
<dbReference type="InterPro" id="IPR017441">
    <property type="entry name" value="Protein_kinase_ATP_BS"/>
</dbReference>
<dbReference type="InterPro" id="IPR051809">
    <property type="entry name" value="Plant_receptor-like_S/T_kinase"/>
</dbReference>
<dbReference type="InterPro" id="IPR013210">
    <property type="entry name" value="LRR_N_plant-typ"/>
</dbReference>
<dbReference type="Pfam" id="PF08263">
    <property type="entry name" value="LRRNT_2"/>
    <property type="match status" value="1"/>
</dbReference>
<comment type="subcellular location">
    <subcellularLocation>
        <location evidence="1">Membrane</location>
    </subcellularLocation>
</comment>
<accession>A0A6P8DU88</accession>
<keyword evidence="3" id="KW-0812">Transmembrane</keyword>
<evidence type="ECO:0000259" key="9">
    <source>
        <dbReference type="PROSITE" id="PS50011"/>
    </source>
</evidence>
<dbReference type="GeneID" id="116210963"/>
<evidence type="ECO:0000256" key="8">
    <source>
        <dbReference type="SAM" id="SignalP"/>
    </source>
</evidence>
<sequence>MTLNISSLSLILELFIIQISAYKAAFGSDNETDYQALLAIKIQISSAESFDALSSWNDMIHFCTWHGVACRKKHRRRDNTSRDLSLVEAKNSCCVQEAALASSTKDNNPKLTYWELSQATDRFPTRKLIGEGSFGAVYKGILPSTGQIVAIKVLKLQERGATKSFMAKCKAMRNIRHQNLVKTITSC</sequence>
<proteinExistence type="predicted"/>
<organism evidence="10 11">
    <name type="scientific">Punica granatum</name>
    <name type="common">Pomegranate</name>
    <dbReference type="NCBI Taxonomy" id="22663"/>
    <lineage>
        <taxon>Eukaryota</taxon>
        <taxon>Viridiplantae</taxon>
        <taxon>Streptophyta</taxon>
        <taxon>Embryophyta</taxon>
        <taxon>Tracheophyta</taxon>
        <taxon>Spermatophyta</taxon>
        <taxon>Magnoliopsida</taxon>
        <taxon>eudicotyledons</taxon>
        <taxon>Gunneridae</taxon>
        <taxon>Pentapetalae</taxon>
        <taxon>rosids</taxon>
        <taxon>malvids</taxon>
        <taxon>Myrtales</taxon>
        <taxon>Lythraceae</taxon>
        <taxon>Punica</taxon>
    </lineage>
</organism>
<dbReference type="Pfam" id="PF00069">
    <property type="entry name" value="Pkinase"/>
    <property type="match status" value="1"/>
</dbReference>
<evidence type="ECO:0000256" key="1">
    <source>
        <dbReference type="ARBA" id="ARBA00004370"/>
    </source>
</evidence>
<dbReference type="PANTHER" id="PTHR27008">
    <property type="entry name" value="OS04G0122200 PROTEIN"/>
    <property type="match status" value="1"/>
</dbReference>
<keyword evidence="5" id="KW-1133">Transmembrane helix</keyword>
<dbReference type="SUPFAM" id="SSF56112">
    <property type="entry name" value="Protein kinase-like (PK-like)"/>
    <property type="match status" value="1"/>
</dbReference>
<feature type="chain" id="PRO_5028410692" evidence="8">
    <location>
        <begin position="22"/>
        <end position="187"/>
    </location>
</feature>
<keyword evidence="4" id="KW-0677">Repeat</keyword>
<keyword evidence="2" id="KW-0433">Leucine-rich repeat</keyword>
<keyword evidence="7" id="KW-0547">Nucleotide-binding</keyword>
<dbReference type="OrthoDB" id="8891264at2759"/>
<evidence type="ECO:0000256" key="7">
    <source>
        <dbReference type="PROSITE-ProRule" id="PRU10141"/>
    </source>
</evidence>
<evidence type="ECO:0000256" key="2">
    <source>
        <dbReference type="ARBA" id="ARBA00022614"/>
    </source>
</evidence>
<dbReference type="PROSITE" id="PS50011">
    <property type="entry name" value="PROTEIN_KINASE_DOM"/>
    <property type="match status" value="1"/>
</dbReference>
<name>A0A6P8DU88_PUNGR</name>
<feature type="signal peptide" evidence="8">
    <location>
        <begin position="1"/>
        <end position="21"/>
    </location>
</feature>
<evidence type="ECO:0000256" key="6">
    <source>
        <dbReference type="ARBA" id="ARBA00023136"/>
    </source>
</evidence>
<evidence type="ECO:0000313" key="11">
    <source>
        <dbReference type="RefSeq" id="XP_031400992.1"/>
    </source>
</evidence>
<reference evidence="11" key="2">
    <citation type="submission" date="2025-08" db="UniProtKB">
        <authorList>
            <consortium name="RefSeq"/>
        </authorList>
    </citation>
    <scope>IDENTIFICATION</scope>
    <source>
        <tissue evidence="11">Leaf</tissue>
    </source>
</reference>
<keyword evidence="6" id="KW-0472">Membrane</keyword>
<gene>
    <name evidence="11" type="primary">LOC116210963</name>
</gene>
<dbReference type="GO" id="GO:0004672">
    <property type="term" value="F:protein kinase activity"/>
    <property type="evidence" value="ECO:0007669"/>
    <property type="project" value="InterPro"/>
</dbReference>
<keyword evidence="8" id="KW-0732">Signal</keyword>
<dbReference type="GO" id="GO:0016020">
    <property type="term" value="C:membrane"/>
    <property type="evidence" value="ECO:0007669"/>
    <property type="project" value="UniProtKB-SubCell"/>
</dbReference>
<evidence type="ECO:0000256" key="3">
    <source>
        <dbReference type="ARBA" id="ARBA00022692"/>
    </source>
</evidence>
<evidence type="ECO:0000256" key="5">
    <source>
        <dbReference type="ARBA" id="ARBA00022989"/>
    </source>
</evidence>
<evidence type="ECO:0000313" key="10">
    <source>
        <dbReference type="Proteomes" id="UP000515151"/>
    </source>
</evidence>
<dbReference type="RefSeq" id="XP_031400992.1">
    <property type="nucleotide sequence ID" value="XM_031545132.1"/>
</dbReference>
<dbReference type="AlphaFoldDB" id="A0A6P8DU88"/>
<keyword evidence="10" id="KW-1185">Reference proteome</keyword>